<evidence type="ECO:0000256" key="2">
    <source>
        <dbReference type="SAM" id="MobiDB-lite"/>
    </source>
</evidence>
<dbReference type="SUPFAM" id="SSF50182">
    <property type="entry name" value="Sm-like ribonucleoproteins"/>
    <property type="match status" value="1"/>
</dbReference>
<dbReference type="AlphaFoldDB" id="A0AAW1M136"/>
<keyword evidence="7" id="KW-1185">Reference proteome</keyword>
<dbReference type="PANTHER" id="PTHR13586">
    <property type="entry name" value="SCD6 PROTEIN-RELATED"/>
    <property type="match status" value="1"/>
</dbReference>
<dbReference type="GO" id="GO:0000932">
    <property type="term" value="C:P-body"/>
    <property type="evidence" value="ECO:0007669"/>
    <property type="project" value="TreeGrafter"/>
</dbReference>
<feature type="compositionally biased region" description="Polar residues" evidence="2">
    <location>
        <begin position="144"/>
        <end position="164"/>
    </location>
</feature>
<dbReference type="Pfam" id="PF12701">
    <property type="entry name" value="LSM14"/>
    <property type="match status" value="1"/>
</dbReference>
<dbReference type="InterPro" id="IPR025762">
    <property type="entry name" value="DFDF"/>
</dbReference>
<feature type="short sequence motif" description="FFD box" evidence="1">
    <location>
        <begin position="443"/>
        <end position="458"/>
    </location>
</feature>
<feature type="region of interest" description="Disordered" evidence="2">
    <location>
        <begin position="305"/>
        <end position="336"/>
    </location>
</feature>
<comment type="caution">
    <text evidence="6">The sequence shown here is derived from an EMBL/GenBank/DDBJ whole genome shotgun (WGS) entry which is preliminary data.</text>
</comment>
<dbReference type="InterPro" id="IPR025761">
    <property type="entry name" value="FFD_box"/>
</dbReference>
<sequence>MAAEASKSTADTSVDGGTAATSYVGSVISLTSKSDIRYQGTLCDLDATQATIGLRNVQSFGTEGRRKDGPQVPATDKVYEYIVFRGSDIKDLQVIAGPPKQTAPSIHDDPAIIRSHSIPSTAPSSLPTISATATQAGGSSSNSDTQFLQSGIPRTNYQNSTPLYQSGESWGSWKPSPPPTTSSSAVSGPMYLPGYSGASASVQPQRHPLFQPVQCLPMPSFLLPPLAQQQVLYSNANSSFPTGASNISVVDSSSVMLPKAPPQSLPVISQSTYSPSVSPISSNLMDTNNQPNAIFGSPMPNISLFEHPSSGGSSNSHARVTQSPHLQPAPTVSQTSQMMPKDELVQVPFGSPQQTQARESVTSALVSKSAETQAQPSPLPSSVNPKFSHSAPNYTEEFDFEAMNERFKKEEVWGDLSRNLNKSYDFPEQDNNEVDIRAPDKKPVYKKDDFFDTLSCNALDRESRSGWTQFSERMRVDTEGSRISSWAWFRSWWTVTRISRWAWFRSWQTVTRISRWAWFRSWWTVTRWLSWKRSRGKCVSCLLVIFVDPETDSRLEAGCRVGIWKGHCFV</sequence>
<organism evidence="6 7">
    <name type="scientific">Saponaria officinalis</name>
    <name type="common">Common soapwort</name>
    <name type="synonym">Lychnis saponaria</name>
    <dbReference type="NCBI Taxonomy" id="3572"/>
    <lineage>
        <taxon>Eukaryota</taxon>
        <taxon>Viridiplantae</taxon>
        <taxon>Streptophyta</taxon>
        <taxon>Embryophyta</taxon>
        <taxon>Tracheophyta</taxon>
        <taxon>Spermatophyta</taxon>
        <taxon>Magnoliopsida</taxon>
        <taxon>eudicotyledons</taxon>
        <taxon>Gunneridae</taxon>
        <taxon>Pentapetalae</taxon>
        <taxon>Caryophyllales</taxon>
        <taxon>Caryophyllaceae</taxon>
        <taxon>Caryophylleae</taxon>
        <taxon>Saponaria</taxon>
    </lineage>
</organism>
<feature type="domain" description="DFDF" evidence="3">
    <location>
        <begin position="386"/>
        <end position="422"/>
    </location>
</feature>
<feature type="domain" description="Sm" evidence="5">
    <location>
        <begin position="15"/>
        <end position="98"/>
    </location>
</feature>
<dbReference type="Gene3D" id="2.30.30.100">
    <property type="match status" value="1"/>
</dbReference>
<dbReference type="PROSITE" id="PS51512">
    <property type="entry name" value="DFDF"/>
    <property type="match status" value="1"/>
</dbReference>
<dbReference type="InterPro" id="IPR019050">
    <property type="entry name" value="FDF_dom"/>
</dbReference>
<dbReference type="InterPro" id="IPR010920">
    <property type="entry name" value="LSM_dom_sf"/>
</dbReference>
<dbReference type="PROSITE" id="PS52002">
    <property type="entry name" value="SM"/>
    <property type="match status" value="1"/>
</dbReference>
<dbReference type="CDD" id="cd01736">
    <property type="entry name" value="LSm14_N"/>
    <property type="match status" value="1"/>
</dbReference>
<name>A0AAW1M136_SAPOF</name>
<proteinExistence type="predicted"/>
<evidence type="ECO:0000256" key="1">
    <source>
        <dbReference type="PROSITE-ProRule" id="PRU00846"/>
    </source>
</evidence>
<dbReference type="GO" id="GO:0034063">
    <property type="term" value="P:stress granule assembly"/>
    <property type="evidence" value="ECO:0007669"/>
    <property type="project" value="TreeGrafter"/>
</dbReference>
<feature type="region of interest" description="Disordered" evidence="2">
    <location>
        <begin position="351"/>
        <end position="390"/>
    </location>
</feature>
<evidence type="ECO:0000259" key="4">
    <source>
        <dbReference type="PROSITE" id="PS51513"/>
    </source>
</evidence>
<feature type="compositionally biased region" description="Polar residues" evidence="2">
    <location>
        <begin position="117"/>
        <end position="127"/>
    </location>
</feature>
<dbReference type="EMBL" id="JBDFQZ010000003">
    <property type="protein sequence ID" value="KAK9742473.1"/>
    <property type="molecule type" value="Genomic_DNA"/>
</dbReference>
<evidence type="ECO:0000259" key="5">
    <source>
        <dbReference type="PROSITE" id="PS52002"/>
    </source>
</evidence>
<dbReference type="GO" id="GO:0003729">
    <property type="term" value="F:mRNA binding"/>
    <property type="evidence" value="ECO:0007669"/>
    <property type="project" value="TreeGrafter"/>
</dbReference>
<evidence type="ECO:0000313" key="7">
    <source>
        <dbReference type="Proteomes" id="UP001443914"/>
    </source>
</evidence>
<dbReference type="InterPro" id="IPR047575">
    <property type="entry name" value="Sm"/>
</dbReference>
<feature type="domain" description="FFD box profile" evidence="4">
    <location>
        <begin position="443"/>
        <end position="458"/>
    </location>
</feature>
<evidence type="ECO:0000313" key="6">
    <source>
        <dbReference type="EMBL" id="KAK9742473.1"/>
    </source>
</evidence>
<dbReference type="Pfam" id="PF09532">
    <property type="entry name" value="FDF"/>
    <property type="match status" value="1"/>
</dbReference>
<dbReference type="SMART" id="SM01199">
    <property type="entry name" value="FDF"/>
    <property type="match status" value="1"/>
</dbReference>
<evidence type="ECO:0000259" key="3">
    <source>
        <dbReference type="PROSITE" id="PS51512"/>
    </source>
</evidence>
<feature type="compositionally biased region" description="Low complexity" evidence="2">
    <location>
        <begin position="128"/>
        <end position="143"/>
    </location>
</feature>
<feature type="compositionally biased region" description="Polar residues" evidence="2">
    <location>
        <begin position="310"/>
        <end position="336"/>
    </location>
</feature>
<dbReference type="PANTHER" id="PTHR13586:SF0">
    <property type="entry name" value="TRAILER HITCH, ISOFORM H"/>
    <property type="match status" value="1"/>
</dbReference>
<dbReference type="GO" id="GO:0033962">
    <property type="term" value="P:P-body assembly"/>
    <property type="evidence" value="ECO:0007669"/>
    <property type="project" value="TreeGrafter"/>
</dbReference>
<reference evidence="6" key="1">
    <citation type="submission" date="2024-03" db="EMBL/GenBank/DDBJ databases">
        <title>WGS assembly of Saponaria officinalis var. Norfolk2.</title>
        <authorList>
            <person name="Jenkins J."/>
            <person name="Shu S."/>
            <person name="Grimwood J."/>
            <person name="Barry K."/>
            <person name="Goodstein D."/>
            <person name="Schmutz J."/>
            <person name="Leebens-Mack J."/>
            <person name="Osbourn A."/>
        </authorList>
    </citation>
    <scope>NUCLEOTIDE SEQUENCE [LARGE SCALE GENOMIC DNA]</scope>
    <source>
        <strain evidence="6">JIC</strain>
    </source>
</reference>
<protein>
    <submittedName>
        <fullName evidence="6">Uncharacterized protein</fullName>
    </submittedName>
</protein>
<dbReference type="PROSITE" id="PS51513">
    <property type="entry name" value="FFD"/>
    <property type="match status" value="1"/>
</dbReference>
<dbReference type="SMART" id="SM01271">
    <property type="entry name" value="LSM14"/>
    <property type="match status" value="1"/>
</dbReference>
<dbReference type="InterPro" id="IPR025609">
    <property type="entry name" value="Lsm14-like_N"/>
</dbReference>
<dbReference type="Proteomes" id="UP001443914">
    <property type="component" value="Unassembled WGS sequence"/>
</dbReference>
<gene>
    <name evidence="6" type="ORF">RND81_03G175600</name>
</gene>
<feature type="region of interest" description="Disordered" evidence="2">
    <location>
        <begin position="115"/>
        <end position="185"/>
    </location>
</feature>
<accession>A0AAW1M136</accession>